<organism evidence="3 4">
    <name type="scientific">Pyrenophora teres f. teres</name>
    <dbReference type="NCBI Taxonomy" id="97479"/>
    <lineage>
        <taxon>Eukaryota</taxon>
        <taxon>Fungi</taxon>
        <taxon>Dikarya</taxon>
        <taxon>Ascomycota</taxon>
        <taxon>Pezizomycotina</taxon>
        <taxon>Dothideomycetes</taxon>
        <taxon>Pleosporomycetidae</taxon>
        <taxon>Pleosporales</taxon>
        <taxon>Pleosporineae</taxon>
        <taxon>Pleosporaceae</taxon>
        <taxon>Pyrenophora</taxon>
    </lineage>
</organism>
<evidence type="ECO:0000313" key="4">
    <source>
        <dbReference type="Proteomes" id="UP000472372"/>
    </source>
</evidence>
<keyword evidence="2" id="KW-0472">Membrane</keyword>
<gene>
    <name evidence="3" type="ORF">PTTW11_06952</name>
</gene>
<proteinExistence type="predicted"/>
<evidence type="ECO:0000256" key="2">
    <source>
        <dbReference type="SAM" id="Phobius"/>
    </source>
</evidence>
<feature type="region of interest" description="Disordered" evidence="1">
    <location>
        <begin position="125"/>
        <end position="144"/>
    </location>
</feature>
<keyword evidence="2" id="KW-0812">Transmembrane</keyword>
<sequence length="216" mass="23681">MTTDFHYPSVTTATSSSTSSSRLDYWDALFPTGYPMPTFNPGSAITSQKTCHKDRYGGCSGSGWESWSESKRAAVIVVVIVVAVIVIVSCGCCNSKKPRDRKRSQSVTLEELQNDQQRLARAIDEQRDVERSQAPPQTRPQDVPPTYQEALKHQEPTPVPMAMPTEHERQGGDNPPNGWPPSYMDSASTTTVTQPAPTASLPSRTPYPSLPSSPTR</sequence>
<evidence type="ECO:0000256" key="1">
    <source>
        <dbReference type="SAM" id="MobiDB-lite"/>
    </source>
</evidence>
<dbReference type="AlphaFoldDB" id="A0A6S6W669"/>
<name>A0A6S6W669_9PLEO</name>
<accession>A0A6S6W669</accession>
<keyword evidence="2" id="KW-1133">Transmembrane helix</keyword>
<protein>
    <submittedName>
        <fullName evidence="3">Uncharacterized protein</fullName>
    </submittedName>
</protein>
<dbReference type="Proteomes" id="UP000472372">
    <property type="component" value="Chromosome 6"/>
</dbReference>
<reference evidence="3" key="1">
    <citation type="submission" date="2021-02" db="EMBL/GenBank/DDBJ databases">
        <authorList>
            <person name="Syme A R."/>
            <person name="Syme A R."/>
            <person name="Moolhuijzen P."/>
        </authorList>
    </citation>
    <scope>NUCLEOTIDE SEQUENCE</scope>
    <source>
        <strain evidence="3">W1-1</strain>
    </source>
</reference>
<feature type="compositionally biased region" description="Polar residues" evidence="1">
    <location>
        <begin position="185"/>
        <end position="203"/>
    </location>
</feature>
<evidence type="ECO:0000313" key="3">
    <source>
        <dbReference type="EMBL" id="CAE7186345.1"/>
    </source>
</evidence>
<feature type="transmembrane region" description="Helical" evidence="2">
    <location>
        <begin position="73"/>
        <end position="93"/>
    </location>
</feature>
<feature type="region of interest" description="Disordered" evidence="1">
    <location>
        <begin position="95"/>
        <end position="115"/>
    </location>
</feature>
<feature type="region of interest" description="Disordered" evidence="1">
    <location>
        <begin position="154"/>
        <end position="216"/>
    </location>
</feature>
<dbReference type="EMBL" id="HG992982">
    <property type="protein sequence ID" value="CAE7186345.1"/>
    <property type="molecule type" value="Genomic_DNA"/>
</dbReference>